<dbReference type="EMBL" id="CAJFDI010000002">
    <property type="protein sequence ID" value="CAD5214769.1"/>
    <property type="molecule type" value="Genomic_DNA"/>
</dbReference>
<feature type="region of interest" description="Disordered" evidence="1">
    <location>
        <begin position="99"/>
        <end position="120"/>
    </location>
</feature>
<dbReference type="EMBL" id="CAJFCV020000002">
    <property type="protein sequence ID" value="CAG9095643.1"/>
    <property type="molecule type" value="Genomic_DNA"/>
</dbReference>
<organism evidence="2 3">
    <name type="scientific">Bursaphelenchus xylophilus</name>
    <name type="common">Pinewood nematode worm</name>
    <name type="synonym">Aphelenchoides xylophilus</name>
    <dbReference type="NCBI Taxonomy" id="6326"/>
    <lineage>
        <taxon>Eukaryota</taxon>
        <taxon>Metazoa</taxon>
        <taxon>Ecdysozoa</taxon>
        <taxon>Nematoda</taxon>
        <taxon>Chromadorea</taxon>
        <taxon>Rhabditida</taxon>
        <taxon>Tylenchina</taxon>
        <taxon>Tylenchomorpha</taxon>
        <taxon>Aphelenchoidea</taxon>
        <taxon>Aphelenchoididae</taxon>
        <taxon>Bursaphelenchus</taxon>
    </lineage>
</organism>
<dbReference type="Proteomes" id="UP000582659">
    <property type="component" value="Unassembled WGS sequence"/>
</dbReference>
<evidence type="ECO:0000256" key="1">
    <source>
        <dbReference type="SAM" id="MobiDB-lite"/>
    </source>
</evidence>
<feature type="compositionally biased region" description="Basic and acidic residues" evidence="1">
    <location>
        <begin position="106"/>
        <end position="120"/>
    </location>
</feature>
<dbReference type="AlphaFoldDB" id="A0A7I8WPX4"/>
<sequence length="120" mass="13567">MRRKLWVGVQPLLQPGGQHRLDNAEHGQKSGEAERFGVWIAESSPGLCLVPQTPQTIHLSHVHVRAMVHPRRAEVTLGRRRSPTVAGIETLFVSTECKVLPKKPSKRPENRTGSERRRRN</sequence>
<evidence type="ECO:0000313" key="3">
    <source>
        <dbReference type="Proteomes" id="UP000659654"/>
    </source>
</evidence>
<comment type="caution">
    <text evidence="2">The sequence shown here is derived from an EMBL/GenBank/DDBJ whole genome shotgun (WGS) entry which is preliminary data.</text>
</comment>
<reference evidence="2" key="1">
    <citation type="submission" date="2020-09" db="EMBL/GenBank/DDBJ databases">
        <authorList>
            <person name="Kikuchi T."/>
        </authorList>
    </citation>
    <scope>NUCLEOTIDE SEQUENCE</scope>
    <source>
        <strain evidence="2">Ka4C1</strain>
    </source>
</reference>
<accession>A0A7I8WPX4</accession>
<evidence type="ECO:0000313" key="2">
    <source>
        <dbReference type="EMBL" id="CAD5214769.1"/>
    </source>
</evidence>
<gene>
    <name evidence="2" type="ORF">BXYJ_LOCUS3695</name>
</gene>
<protein>
    <submittedName>
        <fullName evidence="2">(pine wood nematode) hypothetical protein</fullName>
    </submittedName>
</protein>
<proteinExistence type="predicted"/>
<dbReference type="Proteomes" id="UP000659654">
    <property type="component" value="Unassembled WGS sequence"/>
</dbReference>
<name>A0A7I8WPX4_BURXY</name>
<keyword evidence="3" id="KW-1185">Reference proteome</keyword>